<gene>
    <name evidence="1" type="ORF">Tdes44962_MAKER06909</name>
</gene>
<dbReference type="InterPro" id="IPR008441">
    <property type="entry name" value="AfumC-like_glycosyl_Trfase"/>
</dbReference>
<dbReference type="AlphaFoldDB" id="A0A9W7T0V2"/>
<sequence length="429" mass="47418">MVVFLQGIRSINASLSMATAHPYPIPPGCHAISDDLLDLRPDIDIDHTILNPSPVTDVKNIWFFWHSGYESMHGYTKRNIRAYHRRFSKQGWKIRIVDQVPGSPSNIATFLDIHDPNIFPKAFREATLDGDYAKQHCSDLVRFPLLLQYGGVYADVGLLQIGNLDALWNTTIGNPNSPYTALSYNAGPGSNYSLTNYFLASEPNNPFFQRCHDLLLALWAQDGGQTNTTGMHTSALLAGVYLNKGAGVDGFTITNPDGSVIPAEECAKLLSDYIIQGQVITAVMGLKDAETGWNGPDFTTKQIYGIEYMQGSQLINAMTAWDGQKAFELMSLPLPKPDEAETDAQTQAREIVEACLSKSFGFKLAHGLIIRVFGETLGSLWRANPGSDVVEGTYAHWLRYGLLHFCPDELPRSVVYELKEASRVGRLLA</sequence>
<comment type="caution">
    <text evidence="1">The sequence shown here is derived from an EMBL/GenBank/DDBJ whole genome shotgun (WGS) entry which is preliminary data.</text>
</comment>
<name>A0A9W7T0V2_9PEZI</name>
<dbReference type="SUPFAM" id="SSF53448">
    <property type="entry name" value="Nucleotide-diphospho-sugar transferases"/>
    <property type="match status" value="1"/>
</dbReference>
<organism evidence="1 2">
    <name type="scientific">Teratosphaeria destructans</name>
    <dbReference type="NCBI Taxonomy" id="418781"/>
    <lineage>
        <taxon>Eukaryota</taxon>
        <taxon>Fungi</taxon>
        <taxon>Dikarya</taxon>
        <taxon>Ascomycota</taxon>
        <taxon>Pezizomycotina</taxon>
        <taxon>Dothideomycetes</taxon>
        <taxon>Dothideomycetidae</taxon>
        <taxon>Mycosphaerellales</taxon>
        <taxon>Teratosphaeriaceae</taxon>
        <taxon>Teratosphaeria</taxon>
    </lineage>
</organism>
<evidence type="ECO:0000313" key="2">
    <source>
        <dbReference type="Proteomes" id="UP001138500"/>
    </source>
</evidence>
<dbReference type="Gene3D" id="3.90.550.20">
    <property type="match status" value="1"/>
</dbReference>
<dbReference type="Pfam" id="PF05704">
    <property type="entry name" value="Caps_synth"/>
    <property type="match status" value="1"/>
</dbReference>
<reference evidence="1 2" key="1">
    <citation type="journal article" date="2018" name="IMA Fungus">
        <title>IMA Genome-F 10: Nine draft genome sequences of Claviceps purpurea s.lat., including C. arundinis, C. humidiphila, and C. cf. spartinae, pseudomolecules for the pitch canker pathogen Fusarium circinatum, draft genome of Davidsoniella eucalypti, Grosmannia galeiformis, Quambalaria eucalypti, and Teratosphaeria destructans.</title>
        <authorList>
            <person name="Wingfield B.D."/>
            <person name="Liu M."/>
            <person name="Nguyen H.D."/>
            <person name="Lane F.A."/>
            <person name="Morgan S.W."/>
            <person name="De Vos L."/>
            <person name="Wilken P.M."/>
            <person name="Duong T.A."/>
            <person name="Aylward J."/>
            <person name="Coetzee M.P."/>
            <person name="Dadej K."/>
            <person name="De Beer Z.W."/>
            <person name="Findlay W."/>
            <person name="Havenga M."/>
            <person name="Kolarik M."/>
            <person name="Menzies J.G."/>
            <person name="Naidoo K."/>
            <person name="Pochopski O."/>
            <person name="Shoukouhi P."/>
            <person name="Santana Q.C."/>
            <person name="Seifert K.A."/>
            <person name="Soal N."/>
            <person name="Steenkamp E.T."/>
            <person name="Tatham C.T."/>
            <person name="van der Nest M.A."/>
            <person name="Wingfield M.J."/>
        </authorList>
    </citation>
    <scope>NUCLEOTIDE SEQUENCE [LARGE SCALE GENOMIC DNA]</scope>
    <source>
        <strain evidence="1">CMW44962</strain>
    </source>
</reference>
<dbReference type="EMBL" id="RIBY02000158">
    <property type="protein sequence ID" value="KAH9845050.1"/>
    <property type="molecule type" value="Genomic_DNA"/>
</dbReference>
<keyword evidence="2" id="KW-1185">Reference proteome</keyword>
<protein>
    <submittedName>
        <fullName evidence="1">Capsular polysaccharide synthesis</fullName>
    </submittedName>
</protein>
<accession>A0A9W7T0V2</accession>
<evidence type="ECO:0000313" key="1">
    <source>
        <dbReference type="EMBL" id="KAH9845050.1"/>
    </source>
</evidence>
<dbReference type="GO" id="GO:0016757">
    <property type="term" value="F:glycosyltransferase activity"/>
    <property type="evidence" value="ECO:0007669"/>
    <property type="project" value="InterPro"/>
</dbReference>
<dbReference type="InterPro" id="IPR029044">
    <property type="entry name" value="Nucleotide-diphossugar_trans"/>
</dbReference>
<dbReference type="Proteomes" id="UP001138500">
    <property type="component" value="Unassembled WGS sequence"/>
</dbReference>
<dbReference type="OrthoDB" id="409543at2759"/>
<reference evidence="1 2" key="2">
    <citation type="journal article" date="2021" name="Curr. Genet.">
        <title>Genetic response to nitrogen starvation in the aggressive Eucalyptus foliar pathogen Teratosphaeria destructans.</title>
        <authorList>
            <person name="Havenga M."/>
            <person name="Wingfield B.D."/>
            <person name="Wingfield M.J."/>
            <person name="Dreyer L.L."/>
            <person name="Roets F."/>
            <person name="Aylward J."/>
        </authorList>
    </citation>
    <scope>NUCLEOTIDE SEQUENCE [LARGE SCALE GENOMIC DNA]</scope>
    <source>
        <strain evidence="1">CMW44962</strain>
    </source>
</reference>
<proteinExistence type="predicted"/>